<sequence length="622" mass="71231">MQFQLPKIRKDFILVVNYDKPDLVAAILSYLYVENEYLPIFSFHNVSIAKTTPVIRHDPYVIQRRNANQFNKFLEDAIEGNGGCDTLIYVGLTPNQLSFLNVHNIYPTIELDDMGDIPTYLGGYGIDKTGELICSEGQLGNGLIHALTDNQILSVDNIAVVIDNISQEGFEGVVLIEDYPNSDKVVAINYALSVNAWPLLIAPLEDREDEEILYLLEQWNSTKASGRDILLDKISRRINHIDFSNLSFATFFTRGLPYPLLVTEIPASMVNLIMRPDFFIFNALIAETKTQLGSAAIFSPSIFKDEETDDLINLLEFENYYQRKMIGKSATTYNLKNTIESYPFGLMHICSHGGNVKGRDCELVFRGIDGIVHKIEFKLVLSIAFSPFEDSHHVETVYYFRKLDNLFWRSDELKAKGYSHEFYASLSTIISQAFDKKLVVQSKEKVDVPNSRSIQCYNNWNYLANFNQFSSPLIYPFIFNNTCWSWSKVSTSFLVCGCRAYIGTLKEVKNTFAVKFAQIFYDNVFSTNIINAFHLANQAYLAYNDYSVYIFWGLHLSTLKNRQPVNTNKTAVLKHISGNFNYLKRKLEEVRFYKDKSDLKDISWLLMDVLKSDTNHIPRSSP</sequence>
<name>A0ABU0U6N6_9SPHI</name>
<dbReference type="Proteomes" id="UP001244640">
    <property type="component" value="Unassembled WGS sequence"/>
</dbReference>
<gene>
    <name evidence="1" type="ORF">QE382_002473</name>
</gene>
<evidence type="ECO:0000313" key="2">
    <source>
        <dbReference type="Proteomes" id="UP001244640"/>
    </source>
</evidence>
<reference evidence="1 2" key="1">
    <citation type="submission" date="2023-07" db="EMBL/GenBank/DDBJ databases">
        <title>Functional and genomic diversity of the sorghum phyllosphere microbiome.</title>
        <authorList>
            <person name="Shade A."/>
        </authorList>
    </citation>
    <scope>NUCLEOTIDE SEQUENCE [LARGE SCALE GENOMIC DNA]</scope>
    <source>
        <strain evidence="1 2">SORGH_AS_0892</strain>
    </source>
</reference>
<dbReference type="RefSeq" id="WP_307186121.1">
    <property type="nucleotide sequence ID" value="NZ_JAUTBA010000001.1"/>
</dbReference>
<evidence type="ECO:0000313" key="1">
    <source>
        <dbReference type="EMBL" id="MDQ1150489.1"/>
    </source>
</evidence>
<comment type="caution">
    <text evidence="1">The sequence shown here is derived from an EMBL/GenBank/DDBJ whole genome shotgun (WGS) entry which is preliminary data.</text>
</comment>
<dbReference type="EMBL" id="JAUTBA010000001">
    <property type="protein sequence ID" value="MDQ1150489.1"/>
    <property type="molecule type" value="Genomic_DNA"/>
</dbReference>
<organism evidence="1 2">
    <name type="scientific">Sphingobacterium zeae</name>
    <dbReference type="NCBI Taxonomy" id="1776859"/>
    <lineage>
        <taxon>Bacteria</taxon>
        <taxon>Pseudomonadati</taxon>
        <taxon>Bacteroidota</taxon>
        <taxon>Sphingobacteriia</taxon>
        <taxon>Sphingobacteriales</taxon>
        <taxon>Sphingobacteriaceae</taxon>
        <taxon>Sphingobacterium</taxon>
    </lineage>
</organism>
<protein>
    <recommendedName>
        <fullName evidence="3">CHAT domain-containing protein</fullName>
    </recommendedName>
</protein>
<keyword evidence="2" id="KW-1185">Reference proteome</keyword>
<proteinExistence type="predicted"/>
<evidence type="ECO:0008006" key="3">
    <source>
        <dbReference type="Google" id="ProtNLM"/>
    </source>
</evidence>
<accession>A0ABU0U6N6</accession>